<keyword evidence="4" id="KW-1185">Reference proteome</keyword>
<dbReference type="SUPFAM" id="SSF89733">
    <property type="entry name" value="L-sulfolactate dehydrogenase-like"/>
    <property type="match status" value="1"/>
</dbReference>
<proteinExistence type="inferred from homology"/>
<dbReference type="AlphaFoldDB" id="A0A0D0HQB2"/>
<name>A0A0D0HQB2_9BACL</name>
<dbReference type="InterPro" id="IPR043143">
    <property type="entry name" value="Mal/L-sulf/L-lact_DH-like_NADP"/>
</dbReference>
<dbReference type="PANTHER" id="PTHR11091">
    <property type="entry name" value="OXIDOREDUCTASE-RELATED"/>
    <property type="match status" value="1"/>
</dbReference>
<dbReference type="Gene3D" id="3.30.1370.60">
    <property type="entry name" value="Hypothetical oxidoreductase yiak, domain 2"/>
    <property type="match status" value="1"/>
</dbReference>
<comment type="caution">
    <text evidence="3">The sequence shown here is derived from an EMBL/GenBank/DDBJ whole genome shotgun (WGS) entry which is preliminary data.</text>
</comment>
<evidence type="ECO:0000313" key="4">
    <source>
        <dbReference type="Proteomes" id="UP000032047"/>
    </source>
</evidence>
<dbReference type="Proteomes" id="UP000032047">
    <property type="component" value="Unassembled WGS sequence"/>
</dbReference>
<dbReference type="GO" id="GO:0016491">
    <property type="term" value="F:oxidoreductase activity"/>
    <property type="evidence" value="ECO:0007669"/>
    <property type="project" value="UniProtKB-KW"/>
</dbReference>
<accession>A0A0D0HQB2</accession>
<dbReference type="InterPro" id="IPR003767">
    <property type="entry name" value="Malate/L-lactate_DH-like"/>
</dbReference>
<evidence type="ECO:0000256" key="2">
    <source>
        <dbReference type="ARBA" id="ARBA00023002"/>
    </source>
</evidence>
<organism evidence="3 4">
    <name type="scientific">Anoxybacillus ayderensis</name>
    <dbReference type="NCBI Taxonomy" id="265546"/>
    <lineage>
        <taxon>Bacteria</taxon>
        <taxon>Bacillati</taxon>
        <taxon>Bacillota</taxon>
        <taxon>Bacilli</taxon>
        <taxon>Bacillales</taxon>
        <taxon>Anoxybacillaceae</taxon>
        <taxon>Anoxybacillus</taxon>
    </lineage>
</organism>
<evidence type="ECO:0000256" key="1">
    <source>
        <dbReference type="ARBA" id="ARBA00006056"/>
    </source>
</evidence>
<dbReference type="InterPro" id="IPR036111">
    <property type="entry name" value="Mal/L-sulfo/L-lacto_DH-like_sf"/>
</dbReference>
<dbReference type="PANTHER" id="PTHR11091:SF0">
    <property type="entry name" value="MALATE DEHYDROGENASE"/>
    <property type="match status" value="1"/>
</dbReference>
<protein>
    <submittedName>
        <fullName evidence="3">Putative oxidoreductase ybiC</fullName>
        <ecNumber evidence="3">1.1.1.-</ecNumber>
    </submittedName>
</protein>
<gene>
    <name evidence="3" type="ORF">JV16_02793</name>
</gene>
<reference evidence="3 4" key="1">
    <citation type="submission" date="2015-01" db="EMBL/GenBank/DDBJ databases">
        <title>Genome sequence of Anoxybacillus ayderensis strain AB04.</title>
        <authorList>
            <person name="Belduz A.O."/>
            <person name="Canakci S."/>
            <person name="Chan K.-G."/>
            <person name="Kahar U.M."/>
            <person name="Yaakob A.S."/>
            <person name="Chan C.S."/>
            <person name="Goh K.M."/>
        </authorList>
    </citation>
    <scope>NUCLEOTIDE SEQUENCE [LARGE SCALE GENOMIC DNA]</scope>
    <source>
        <strain evidence="3 4">AB04</strain>
    </source>
</reference>
<dbReference type="InterPro" id="IPR043144">
    <property type="entry name" value="Mal/L-sulf/L-lact_DH-like_ah"/>
</dbReference>
<dbReference type="PATRIC" id="fig|265546.4.peg.2794"/>
<dbReference type="RefSeq" id="WP_006322441.1">
    <property type="nucleotide sequence ID" value="NZ_JXTG01000027.1"/>
</dbReference>
<comment type="similarity">
    <text evidence="1">Belongs to the LDH2/MDH2 oxidoreductase family.</text>
</comment>
<sequence length="354" mass="38486">MTFAIHRVKVKDLLAFAQEVLQKAGLEFEDAAITADVLVAADVCGISSHGTGLLPTYVRRLQQGGIRAEAKPKEVWRKAGQLLVDAYGAMGPVTAVQAVHEVLTSAKRYGAGLVMVKNSNHIGMLGYYSRMIAEQGLIGIVLTNSGPNVAAWGGAEPVLGNNALSVSVPGRDEPLFLLDMATGEVACGRVRLAAQSGEKEIPEGWILDAKGRPSTDPQDFINGGVVLPFGKHKGFGIGMLVDLLTGVMSGGLFASKVRRQREDYAKIAGSSHTFIAYDVTQYMSLETFIERVEEWIHIIKCTKKADGFDEILIPGEREMRTKRIRESEGVPFEEKQLVPLIQIAEELEIEHPFS</sequence>
<dbReference type="Gene3D" id="1.10.1530.10">
    <property type="match status" value="1"/>
</dbReference>
<keyword evidence="2 3" id="KW-0560">Oxidoreductase</keyword>
<evidence type="ECO:0000313" key="3">
    <source>
        <dbReference type="EMBL" id="KIP20063.1"/>
    </source>
</evidence>
<dbReference type="EMBL" id="JXTG01000027">
    <property type="protein sequence ID" value="KIP20063.1"/>
    <property type="molecule type" value="Genomic_DNA"/>
</dbReference>
<dbReference type="Pfam" id="PF02615">
    <property type="entry name" value="Ldh_2"/>
    <property type="match status" value="1"/>
</dbReference>
<dbReference type="EC" id="1.1.1.-" evidence="3"/>